<feature type="compositionally biased region" description="Polar residues" evidence="1">
    <location>
        <begin position="147"/>
        <end position="156"/>
    </location>
</feature>
<reference evidence="3 4" key="1">
    <citation type="journal article" date="2020" name="ISME J.">
        <title>Uncovering the hidden diversity of litter-decomposition mechanisms in mushroom-forming fungi.</title>
        <authorList>
            <person name="Floudas D."/>
            <person name="Bentzer J."/>
            <person name="Ahren D."/>
            <person name="Johansson T."/>
            <person name="Persson P."/>
            <person name="Tunlid A."/>
        </authorList>
    </citation>
    <scope>NUCLEOTIDE SEQUENCE [LARGE SCALE GENOMIC DNA]</scope>
    <source>
        <strain evidence="3 4">CBS 101986</strain>
    </source>
</reference>
<gene>
    <name evidence="3" type="ORF">D9619_008753</name>
</gene>
<feature type="signal peptide" evidence="2">
    <location>
        <begin position="1"/>
        <end position="29"/>
    </location>
</feature>
<feature type="chain" id="PRO_5034053591" evidence="2">
    <location>
        <begin position="30"/>
        <end position="308"/>
    </location>
</feature>
<name>A0A8H5B9Y5_9AGAR</name>
<evidence type="ECO:0000313" key="3">
    <source>
        <dbReference type="EMBL" id="KAF5319474.1"/>
    </source>
</evidence>
<sequence length="308" mass="34535">MLAFRSFFSALLHCFACLWFAIRNTFTRSKKPNPDHESGPGGVLDIEAKEPLEFFLEEYTAANALARSTDPFLVHEKPAPPPKTRPPPARRQLAVLEAIKRDGSLPYDENAEIRRNGIYFGPPSVIDEGLDALPFRGVRDFLDESYSVDSSSTPESPHSVDLTEQHTSHRESVATNTSVSRPSESDGASVYEDVTDEFVPYGPAIQEPPTSTALPDWRQADESHWKTEVALGLSKLKESHPEHDDISSVSSNRKSDTKRRSQSSQIKEICEWRNDLGEQPRVITPPLRTAEYKLAQTFQFPRSRSSIP</sequence>
<evidence type="ECO:0000256" key="1">
    <source>
        <dbReference type="SAM" id="MobiDB-lite"/>
    </source>
</evidence>
<organism evidence="3 4">
    <name type="scientific">Psilocybe cf. subviscida</name>
    <dbReference type="NCBI Taxonomy" id="2480587"/>
    <lineage>
        <taxon>Eukaryota</taxon>
        <taxon>Fungi</taxon>
        <taxon>Dikarya</taxon>
        <taxon>Basidiomycota</taxon>
        <taxon>Agaricomycotina</taxon>
        <taxon>Agaricomycetes</taxon>
        <taxon>Agaricomycetidae</taxon>
        <taxon>Agaricales</taxon>
        <taxon>Agaricineae</taxon>
        <taxon>Strophariaceae</taxon>
        <taxon>Psilocybe</taxon>
    </lineage>
</organism>
<keyword evidence="4" id="KW-1185">Reference proteome</keyword>
<dbReference type="AlphaFoldDB" id="A0A8H5B9Y5"/>
<feature type="region of interest" description="Disordered" evidence="1">
    <location>
        <begin position="235"/>
        <end position="274"/>
    </location>
</feature>
<feature type="compositionally biased region" description="Basic and acidic residues" evidence="1">
    <location>
        <begin position="161"/>
        <end position="172"/>
    </location>
</feature>
<comment type="caution">
    <text evidence="3">The sequence shown here is derived from an EMBL/GenBank/DDBJ whole genome shotgun (WGS) entry which is preliminary data.</text>
</comment>
<evidence type="ECO:0000313" key="4">
    <source>
        <dbReference type="Proteomes" id="UP000567179"/>
    </source>
</evidence>
<accession>A0A8H5B9Y5</accession>
<proteinExistence type="predicted"/>
<feature type="compositionally biased region" description="Basic and acidic residues" evidence="1">
    <location>
        <begin position="235"/>
        <end position="246"/>
    </location>
</feature>
<dbReference type="EMBL" id="JAACJJ010000029">
    <property type="protein sequence ID" value="KAF5319474.1"/>
    <property type="molecule type" value="Genomic_DNA"/>
</dbReference>
<evidence type="ECO:0000256" key="2">
    <source>
        <dbReference type="SAM" id="SignalP"/>
    </source>
</evidence>
<dbReference type="Proteomes" id="UP000567179">
    <property type="component" value="Unassembled WGS sequence"/>
</dbReference>
<feature type="compositionally biased region" description="Polar residues" evidence="1">
    <location>
        <begin position="173"/>
        <end position="182"/>
    </location>
</feature>
<feature type="region of interest" description="Disordered" evidence="1">
    <location>
        <begin position="146"/>
        <end position="189"/>
    </location>
</feature>
<protein>
    <submittedName>
        <fullName evidence="3">Uncharacterized protein</fullName>
    </submittedName>
</protein>
<keyword evidence="2" id="KW-0732">Signal</keyword>